<proteinExistence type="predicted"/>
<dbReference type="Proteomes" id="UP000655523">
    <property type="component" value="Unassembled WGS sequence"/>
</dbReference>
<feature type="DNA-binding region" description="H-T-H motif" evidence="5">
    <location>
        <begin position="41"/>
        <end position="60"/>
    </location>
</feature>
<keyword evidence="2" id="KW-0805">Transcription regulation</keyword>
<dbReference type="InterPro" id="IPR001647">
    <property type="entry name" value="HTH_TetR"/>
</dbReference>
<dbReference type="PRINTS" id="PR00455">
    <property type="entry name" value="HTHTETR"/>
</dbReference>
<organism evidence="7 8">
    <name type="scientific">Paraburkholderia elongata</name>
    <dbReference type="NCBI Taxonomy" id="2675747"/>
    <lineage>
        <taxon>Bacteria</taxon>
        <taxon>Pseudomonadati</taxon>
        <taxon>Pseudomonadota</taxon>
        <taxon>Betaproteobacteria</taxon>
        <taxon>Burkholderiales</taxon>
        <taxon>Burkholderiaceae</taxon>
        <taxon>Paraburkholderia</taxon>
    </lineage>
</organism>
<dbReference type="Gene3D" id="1.10.357.10">
    <property type="entry name" value="Tetracycline Repressor, domain 2"/>
    <property type="match status" value="1"/>
</dbReference>
<keyword evidence="4" id="KW-0804">Transcription</keyword>
<dbReference type="PANTHER" id="PTHR47506:SF1">
    <property type="entry name" value="HTH-TYPE TRANSCRIPTIONAL REGULATOR YJDC"/>
    <property type="match status" value="1"/>
</dbReference>
<evidence type="ECO:0000313" key="7">
    <source>
        <dbReference type="EMBL" id="NPT59170.1"/>
    </source>
</evidence>
<dbReference type="EMBL" id="WOEZ01000186">
    <property type="protein sequence ID" value="NPT59170.1"/>
    <property type="molecule type" value="Genomic_DNA"/>
</dbReference>
<comment type="caution">
    <text evidence="7">The sequence shown here is derived from an EMBL/GenBank/DDBJ whole genome shotgun (WGS) entry which is preliminary data.</text>
</comment>
<dbReference type="RefSeq" id="WP_172172276.1">
    <property type="nucleotide sequence ID" value="NZ_WOEZ01000186.1"/>
</dbReference>
<dbReference type="SUPFAM" id="SSF46689">
    <property type="entry name" value="Homeodomain-like"/>
    <property type="match status" value="1"/>
</dbReference>
<evidence type="ECO:0000256" key="1">
    <source>
        <dbReference type="ARBA" id="ARBA00022491"/>
    </source>
</evidence>
<evidence type="ECO:0000259" key="6">
    <source>
        <dbReference type="PROSITE" id="PS50977"/>
    </source>
</evidence>
<evidence type="ECO:0000256" key="5">
    <source>
        <dbReference type="PROSITE-ProRule" id="PRU00335"/>
    </source>
</evidence>
<reference evidence="7 8" key="1">
    <citation type="submission" date="2019-11" db="EMBL/GenBank/DDBJ databases">
        <title>Metabolism of dissolved organic matter in forest soils.</title>
        <authorList>
            <person name="Cyle K.T."/>
            <person name="Wilhelm R.C."/>
            <person name="Martinez C.E."/>
        </authorList>
    </citation>
    <scope>NUCLEOTIDE SEQUENCE [LARGE SCALE GENOMIC DNA]</scope>
    <source>
        <strain evidence="7 8">5N</strain>
    </source>
</reference>
<keyword evidence="3 5" id="KW-0238">DNA-binding</keyword>
<evidence type="ECO:0000256" key="4">
    <source>
        <dbReference type="ARBA" id="ARBA00023163"/>
    </source>
</evidence>
<evidence type="ECO:0000256" key="3">
    <source>
        <dbReference type="ARBA" id="ARBA00023125"/>
    </source>
</evidence>
<dbReference type="SUPFAM" id="SSF48498">
    <property type="entry name" value="Tetracyclin repressor-like, C-terminal domain"/>
    <property type="match status" value="1"/>
</dbReference>
<sequence length="204" mass="22832">MQMEVQRPVRRSRAEQQALTRERLLASAESAIARLGYGGASVDIIAAEAGLSKGAIYSNFSTKEDLFLELLRLNMERDMAALEKIVELEPQELYQAISQWLATMHSESDCPVLATELQLQARRSPEFAEHYYALQEQQIRTLARILRAYFKVSSANLPIDAADLAACIIALAHGLSLQRPMGKSRSRNQAGRVIDELLQVFLTK</sequence>
<gene>
    <name evidence="7" type="ORF">GNZ13_32595</name>
</gene>
<dbReference type="PROSITE" id="PS50977">
    <property type="entry name" value="HTH_TETR_2"/>
    <property type="match status" value="1"/>
</dbReference>
<keyword evidence="1" id="KW-0678">Repressor</keyword>
<dbReference type="Pfam" id="PF13977">
    <property type="entry name" value="TetR_C_6"/>
    <property type="match status" value="1"/>
</dbReference>
<dbReference type="Pfam" id="PF00440">
    <property type="entry name" value="TetR_N"/>
    <property type="match status" value="1"/>
</dbReference>
<dbReference type="GO" id="GO:0003677">
    <property type="term" value="F:DNA binding"/>
    <property type="evidence" value="ECO:0007669"/>
    <property type="project" value="UniProtKB-UniRule"/>
</dbReference>
<keyword evidence="8" id="KW-1185">Reference proteome</keyword>
<name>A0A972SMR2_9BURK</name>
<dbReference type="PANTHER" id="PTHR47506">
    <property type="entry name" value="TRANSCRIPTIONAL REGULATORY PROTEIN"/>
    <property type="match status" value="1"/>
</dbReference>
<dbReference type="InterPro" id="IPR009057">
    <property type="entry name" value="Homeodomain-like_sf"/>
</dbReference>
<dbReference type="InterPro" id="IPR039538">
    <property type="entry name" value="BetI_C"/>
</dbReference>
<protein>
    <submittedName>
        <fullName evidence="7">TetR family transcriptional regulator</fullName>
    </submittedName>
</protein>
<dbReference type="InterPro" id="IPR036271">
    <property type="entry name" value="Tet_transcr_reg_TetR-rel_C_sf"/>
</dbReference>
<evidence type="ECO:0000256" key="2">
    <source>
        <dbReference type="ARBA" id="ARBA00023015"/>
    </source>
</evidence>
<feature type="domain" description="HTH tetR-type" evidence="6">
    <location>
        <begin position="18"/>
        <end position="78"/>
    </location>
</feature>
<accession>A0A972SMR2</accession>
<evidence type="ECO:0000313" key="8">
    <source>
        <dbReference type="Proteomes" id="UP000655523"/>
    </source>
</evidence>
<dbReference type="AlphaFoldDB" id="A0A972SMR2"/>